<gene>
    <name evidence="1" type="ORF">V1525DRAFT_396187</name>
</gene>
<dbReference type="EMBL" id="MU971341">
    <property type="protein sequence ID" value="KAK9240179.1"/>
    <property type="molecule type" value="Genomic_DNA"/>
</dbReference>
<reference evidence="2" key="1">
    <citation type="journal article" date="2024" name="Front. Bioeng. Biotechnol.">
        <title>Genome-scale model development and genomic sequencing of the oleaginous clade Lipomyces.</title>
        <authorList>
            <person name="Czajka J.J."/>
            <person name="Han Y."/>
            <person name="Kim J."/>
            <person name="Mondo S.J."/>
            <person name="Hofstad B.A."/>
            <person name="Robles A."/>
            <person name="Haridas S."/>
            <person name="Riley R."/>
            <person name="LaButti K."/>
            <person name="Pangilinan J."/>
            <person name="Andreopoulos W."/>
            <person name="Lipzen A."/>
            <person name="Yan J."/>
            <person name="Wang M."/>
            <person name="Ng V."/>
            <person name="Grigoriev I.V."/>
            <person name="Spatafora J.W."/>
            <person name="Magnuson J.K."/>
            <person name="Baker S.E."/>
            <person name="Pomraning K.R."/>
        </authorList>
    </citation>
    <scope>NUCLEOTIDE SEQUENCE [LARGE SCALE GENOMIC DNA]</scope>
    <source>
        <strain evidence="2">CBS 7786</strain>
    </source>
</reference>
<proteinExistence type="predicted"/>
<comment type="caution">
    <text evidence="1">The sequence shown here is derived from an EMBL/GenBank/DDBJ whole genome shotgun (WGS) entry which is preliminary data.</text>
</comment>
<organism evidence="1 2">
    <name type="scientific">Lipomyces kononenkoae</name>
    <name type="common">Yeast</name>
    <dbReference type="NCBI Taxonomy" id="34357"/>
    <lineage>
        <taxon>Eukaryota</taxon>
        <taxon>Fungi</taxon>
        <taxon>Dikarya</taxon>
        <taxon>Ascomycota</taxon>
        <taxon>Saccharomycotina</taxon>
        <taxon>Lipomycetes</taxon>
        <taxon>Lipomycetales</taxon>
        <taxon>Lipomycetaceae</taxon>
        <taxon>Lipomyces</taxon>
    </lineage>
</organism>
<keyword evidence="2" id="KW-1185">Reference proteome</keyword>
<evidence type="ECO:0000313" key="2">
    <source>
        <dbReference type="Proteomes" id="UP001433508"/>
    </source>
</evidence>
<evidence type="ECO:0000313" key="1">
    <source>
        <dbReference type="EMBL" id="KAK9240179.1"/>
    </source>
</evidence>
<dbReference type="Proteomes" id="UP001433508">
    <property type="component" value="Unassembled WGS sequence"/>
</dbReference>
<name>A0ACC3T9S6_LIPKO</name>
<protein>
    <submittedName>
        <fullName evidence="1">Uncharacterized protein</fullName>
    </submittedName>
</protein>
<accession>A0ACC3T9S6</accession>
<sequence length="1319" mass="142077">MPSSESLNDALSSFDKLQELDIASLSPTSATDSHFLSGEISLIWPYSSVTHQFSVQLCDSDISKRISKGQIKLVFGGNTFGRAAGELINSGDKLRIALKGSKIVEPESTASEFDSDWMCVWENGVLVQVNDSAPVQIVPDSDVNENETKLESSDVADDEWLAAISSPATPSAQIISRNISIAPSSSIGTPSLWFTPPDILRRRPRPSSDDTFSSGAFLEFEDEMAGPLRKRSKHSRSSSEWVYDDGTLQTSKILDVERDPTMLVAKVGSESSPVQLLSSGASVTDVPDESLSARVIASNRFKVSDGADASTLGPRESAELLHDELYRDLMRQKAVDGSPPSEQKGEHSVMDDSTFVAQAGSVVDQESIAQEDQDTRSENLEKAQSKVYYEILQSKLQNPRSHSGITSSAATAFDGFTGSVEGSDRAKSVDENSIKSAAEPIHVRPHHVVLESAPESDIEDIIPPYPGIGPSAIVRSPFPGSTGEYIGHTPGEDRTSLALSQTDSELHEAPESPAAESGRIAPADVSTTPGSADGNVAIDIMSATLGDLPQSAAKSLAQAKHYVGDRAAAEETVVDVSVEAEQSQSITTTEVIDSQRSAFLLATISGQEATPEDIADDIDMLDATRSVFQAESEVPDVSLGPLQHEAVPRSSPPIIKEQAAPSQSALGEPQSLPKSHSLTQTQPEIADLEDGLVDAETVHNTPLIETILTPMMNIADFPQDIEPPTSNAFPTLEHVLDGVVVNQNDVIEASFTEVIDDALTGTTTGGVLTSYERLEVVIAKDDVVYVEDEVVRIDVENPDSAAAVTVVSPDDAVLISPETTRGESTTGNEVHDGKEGVDPGIYMMDFATQTPVPLYDEDQLSVESVAKVATDELRALATQVLLQQAASELQAGDSDDGAEEDEGEEEFASQAGDATSSSSESESDEDTFALEEEITAGQRPIPLKSFGNSDLPTTPMEIIDIDSDTSKGSGETQPQQSAIVEDEQDTESHEQSAVPHYDKLNEQEVEEGRISHVENQIEPQLPLISAEAYVLEQLDTSIGQLESQAESYLSSATLADEGSRDQYEQQNDDDSYSTSDMIDSEIEGEDVNAIGAEEKRLRKLEEGIVDGAATRKSSSVSNGPGADGDSLDRTHFLAVDSAAEERAKGKGRMLAGLTTPISDYPALEVINLQYLGDFIGAVTSVTPTKWVESVNQNELTGRQYYVHISITDPSYRRRDTLTVYVSRMFEQALPIVQPGDIVLFRNFYISMRKSKFMALSNLESAWAVWKFPSSGDAEPTVEMRGPPVEFGEQESAYAKKLRQWYLSTVSGPADEKLAVSDDK</sequence>